<evidence type="ECO:0000256" key="4">
    <source>
        <dbReference type="ARBA" id="ARBA00022452"/>
    </source>
</evidence>
<evidence type="ECO:0000256" key="3">
    <source>
        <dbReference type="ARBA" id="ARBA00022448"/>
    </source>
</evidence>
<dbReference type="GO" id="GO:0015562">
    <property type="term" value="F:efflux transmembrane transporter activity"/>
    <property type="evidence" value="ECO:0007669"/>
    <property type="project" value="InterPro"/>
</dbReference>
<keyword evidence="7" id="KW-0998">Cell outer membrane</keyword>
<evidence type="ECO:0000256" key="7">
    <source>
        <dbReference type="ARBA" id="ARBA00023237"/>
    </source>
</evidence>
<keyword evidence="5" id="KW-0812">Transmembrane</keyword>
<dbReference type="InterPro" id="IPR051906">
    <property type="entry name" value="TolC-like"/>
</dbReference>
<organism evidence="8 9">
    <name type="scientific">Aureimonas ureilytica</name>
    <dbReference type="NCBI Taxonomy" id="401562"/>
    <lineage>
        <taxon>Bacteria</taxon>
        <taxon>Pseudomonadati</taxon>
        <taxon>Pseudomonadota</taxon>
        <taxon>Alphaproteobacteria</taxon>
        <taxon>Hyphomicrobiales</taxon>
        <taxon>Aurantimonadaceae</taxon>
        <taxon>Aureimonas</taxon>
    </lineage>
</organism>
<reference evidence="8 9" key="1">
    <citation type="journal article" date="2016" name="Front. Microbiol.">
        <title>Genomic Resource of Rice Seed Associated Bacteria.</title>
        <authorList>
            <person name="Midha S."/>
            <person name="Bansal K."/>
            <person name="Sharma S."/>
            <person name="Kumar N."/>
            <person name="Patil P.P."/>
            <person name="Chaudhry V."/>
            <person name="Patil P.B."/>
        </authorList>
    </citation>
    <scope>NUCLEOTIDE SEQUENCE [LARGE SCALE GENOMIC DNA]</scope>
    <source>
        <strain evidence="8 9">NS226</strain>
    </source>
</reference>
<dbReference type="EMBL" id="LDPZ01000059">
    <property type="protein sequence ID" value="KTQ85419.1"/>
    <property type="molecule type" value="Genomic_DNA"/>
</dbReference>
<keyword evidence="6" id="KW-0472">Membrane</keyword>
<name>A0A175R5Q5_9HYPH</name>
<protein>
    <recommendedName>
        <fullName evidence="10">Channel protein TolC</fullName>
    </recommendedName>
</protein>
<evidence type="ECO:0008006" key="10">
    <source>
        <dbReference type="Google" id="ProtNLM"/>
    </source>
</evidence>
<sequence>MVQTNSGLAAAASARDAAQEREGNAYYGFAPQVGATLQGERNRQRVISTDNPVYQKGTGTYNNRQGAVEVVQPIFDYRIFAQLHAAEAARRREESQFAATRQLTTFRLVQAYLVALAAADSLRLSQAQEKALSMSAAQVREKMKNGLANEADASEVQVRYERSKAEAINAVAAIAQAFSGLERLIGTPVRSIVPLKSTFPLGKPQPEKVEAWTAASRRSNPELMTLDARVDEFDAAYRQALGELMPRIDMRLSYNNLDVGGSLYGGGAHTDEAMGMVRLTVPIFNPGGGGYRHRAAKIDIDTARLSRQDRSMEIEDQVRSAYIQALSNASRSRTLAKVASEQSNVTAAFRQRFADGMITLTDALDSESDNFRAQRELLKARYDYLLSMMQLKLLSGVLSRQDVVYLNSLLDPKKRPVAVVEF</sequence>
<comment type="similarity">
    <text evidence="2">Belongs to the outer membrane factor (OMF) (TC 1.B.17) family.</text>
</comment>
<dbReference type="AlphaFoldDB" id="A0A175R5Q5"/>
<proteinExistence type="inferred from homology"/>
<keyword evidence="3" id="KW-0813">Transport</keyword>
<dbReference type="InterPro" id="IPR003423">
    <property type="entry name" value="OMP_efflux"/>
</dbReference>
<evidence type="ECO:0000256" key="1">
    <source>
        <dbReference type="ARBA" id="ARBA00004442"/>
    </source>
</evidence>
<dbReference type="PANTHER" id="PTHR30026:SF20">
    <property type="entry name" value="OUTER MEMBRANE PROTEIN TOLC"/>
    <property type="match status" value="1"/>
</dbReference>
<accession>A0A175R5Q5</accession>
<dbReference type="Gene3D" id="1.20.1600.10">
    <property type="entry name" value="Outer membrane efflux proteins (OEP)"/>
    <property type="match status" value="1"/>
</dbReference>
<evidence type="ECO:0000313" key="8">
    <source>
        <dbReference type="EMBL" id="KTQ85419.1"/>
    </source>
</evidence>
<dbReference type="PATRIC" id="fig|401562.3.peg.4038"/>
<dbReference type="GO" id="GO:1990281">
    <property type="term" value="C:efflux pump complex"/>
    <property type="evidence" value="ECO:0007669"/>
    <property type="project" value="TreeGrafter"/>
</dbReference>
<keyword evidence="4" id="KW-1134">Transmembrane beta strand</keyword>
<dbReference type="PANTHER" id="PTHR30026">
    <property type="entry name" value="OUTER MEMBRANE PROTEIN TOLC"/>
    <property type="match status" value="1"/>
</dbReference>
<dbReference type="GO" id="GO:0009279">
    <property type="term" value="C:cell outer membrane"/>
    <property type="evidence" value="ECO:0007669"/>
    <property type="project" value="UniProtKB-SubCell"/>
</dbReference>
<evidence type="ECO:0000256" key="5">
    <source>
        <dbReference type="ARBA" id="ARBA00022692"/>
    </source>
</evidence>
<evidence type="ECO:0000313" key="9">
    <source>
        <dbReference type="Proteomes" id="UP000078272"/>
    </source>
</evidence>
<dbReference type="Pfam" id="PF02321">
    <property type="entry name" value="OEP"/>
    <property type="match status" value="2"/>
</dbReference>
<dbReference type="SUPFAM" id="SSF56954">
    <property type="entry name" value="Outer membrane efflux proteins (OEP)"/>
    <property type="match status" value="1"/>
</dbReference>
<comment type="subcellular location">
    <subcellularLocation>
        <location evidence="1">Cell outer membrane</location>
    </subcellularLocation>
</comment>
<comment type="caution">
    <text evidence="8">The sequence shown here is derived from an EMBL/GenBank/DDBJ whole genome shotgun (WGS) entry which is preliminary data.</text>
</comment>
<gene>
    <name evidence="8" type="ORF">NS226_19590</name>
</gene>
<dbReference type="GO" id="GO:0015288">
    <property type="term" value="F:porin activity"/>
    <property type="evidence" value="ECO:0007669"/>
    <property type="project" value="TreeGrafter"/>
</dbReference>
<dbReference type="Proteomes" id="UP000078272">
    <property type="component" value="Unassembled WGS sequence"/>
</dbReference>
<evidence type="ECO:0000256" key="2">
    <source>
        <dbReference type="ARBA" id="ARBA00007613"/>
    </source>
</evidence>
<evidence type="ECO:0000256" key="6">
    <source>
        <dbReference type="ARBA" id="ARBA00023136"/>
    </source>
</evidence>